<evidence type="ECO:0000256" key="9">
    <source>
        <dbReference type="SAM" id="MobiDB-lite"/>
    </source>
</evidence>
<keyword evidence="4" id="KW-0805">Transcription regulation</keyword>
<evidence type="ECO:0000256" key="1">
    <source>
        <dbReference type="ARBA" id="ARBA00004123"/>
    </source>
</evidence>
<evidence type="ECO:0000256" key="8">
    <source>
        <dbReference type="ARBA" id="ARBA00031747"/>
    </source>
</evidence>
<dbReference type="AlphaFoldDB" id="A0A6A7B254"/>
<keyword evidence="6" id="KW-0539">Nucleus</keyword>
<feature type="compositionally biased region" description="Low complexity" evidence="9">
    <location>
        <begin position="549"/>
        <end position="570"/>
    </location>
</feature>
<feature type="compositionally biased region" description="Pro residues" evidence="9">
    <location>
        <begin position="425"/>
        <end position="434"/>
    </location>
</feature>
<evidence type="ECO:0000313" key="11">
    <source>
        <dbReference type="EMBL" id="KAF2849234.1"/>
    </source>
</evidence>
<reference evidence="11" key="1">
    <citation type="submission" date="2020-01" db="EMBL/GenBank/DDBJ databases">
        <authorList>
            <consortium name="DOE Joint Genome Institute"/>
            <person name="Haridas S."/>
            <person name="Albert R."/>
            <person name="Binder M."/>
            <person name="Bloem J."/>
            <person name="Labutti K."/>
            <person name="Salamov A."/>
            <person name="Andreopoulos B."/>
            <person name="Baker S.E."/>
            <person name="Barry K."/>
            <person name="Bills G."/>
            <person name="Bluhm B.H."/>
            <person name="Cannon C."/>
            <person name="Castanera R."/>
            <person name="Culley D.E."/>
            <person name="Daum C."/>
            <person name="Ezra D."/>
            <person name="Gonzalez J.B."/>
            <person name="Henrissat B."/>
            <person name="Kuo A."/>
            <person name="Liang C."/>
            <person name="Lipzen A."/>
            <person name="Lutzoni F."/>
            <person name="Magnuson J."/>
            <person name="Mondo S."/>
            <person name="Nolan M."/>
            <person name="Ohm R."/>
            <person name="Pangilinan J."/>
            <person name="Park H.-J."/>
            <person name="Ramirez L."/>
            <person name="Alfaro M."/>
            <person name="Sun H."/>
            <person name="Tritt A."/>
            <person name="Yoshinaga Y."/>
            <person name="Zwiers L.-H."/>
            <person name="Turgeon B.G."/>
            <person name="Goodwin S.B."/>
            <person name="Spatafora J.W."/>
            <person name="Crous P.W."/>
            <person name="Grigoriev I.V."/>
        </authorList>
    </citation>
    <scope>NUCLEOTIDE SEQUENCE</scope>
    <source>
        <strain evidence="11">IPT5</strain>
    </source>
</reference>
<feature type="region of interest" description="Disordered" evidence="9">
    <location>
        <begin position="400"/>
        <end position="434"/>
    </location>
</feature>
<feature type="compositionally biased region" description="Polar residues" evidence="9">
    <location>
        <begin position="406"/>
        <end position="420"/>
    </location>
</feature>
<feature type="region of interest" description="Disordered" evidence="9">
    <location>
        <begin position="1"/>
        <end position="169"/>
    </location>
</feature>
<comment type="function">
    <text evidence="7">Functions as a component of the DNA-binding general transcription factor complex TFIID. Binding of TFIID to a promoter (with or without TATA element) is the initial step in pre-initiation complex (PIC) formation. TFIID plays a key role in the regulation of gene expression by RNA polymerase II through different activities such as transcription activator interaction, core promoter recognition and selectivity, TFIIA and TFIIB interaction, chromatin modification (histone acetylation by TAF1), facilitation of DNA opening and initiation of transcription.</text>
</comment>
<dbReference type="PANTHER" id="PTHR15138:SF14">
    <property type="entry name" value="TRANSCRIPTION INITIATION FACTOR TFIID SUBUNIT 4"/>
    <property type="match status" value="1"/>
</dbReference>
<dbReference type="GO" id="GO:0006367">
    <property type="term" value="P:transcription initiation at RNA polymerase II promoter"/>
    <property type="evidence" value="ECO:0007669"/>
    <property type="project" value="TreeGrafter"/>
</dbReference>
<gene>
    <name evidence="11" type="ORF">T440DRAFT_534360</name>
</gene>
<evidence type="ECO:0000256" key="3">
    <source>
        <dbReference type="ARBA" id="ARBA00017306"/>
    </source>
</evidence>
<dbReference type="PANTHER" id="PTHR15138">
    <property type="entry name" value="TRANSCRIPTION INITIATION FACTOR TFIID SUBUNIT 4"/>
    <property type="match status" value="1"/>
</dbReference>
<feature type="region of interest" description="Disordered" evidence="9">
    <location>
        <begin position="539"/>
        <end position="574"/>
    </location>
</feature>
<dbReference type="GO" id="GO:0005669">
    <property type="term" value="C:transcription factor TFIID complex"/>
    <property type="evidence" value="ECO:0007669"/>
    <property type="project" value="InterPro"/>
</dbReference>
<evidence type="ECO:0000256" key="6">
    <source>
        <dbReference type="ARBA" id="ARBA00023242"/>
    </source>
</evidence>
<proteinExistence type="inferred from homology"/>
<accession>A0A6A7B254</accession>
<keyword evidence="5" id="KW-0804">Transcription</keyword>
<protein>
    <recommendedName>
        <fullName evidence="3">Transcription initiation factor TFIID subunit 4</fullName>
    </recommendedName>
    <alternativeName>
        <fullName evidence="8">TBP-associated factor 4</fullName>
    </alternativeName>
</protein>
<evidence type="ECO:0000313" key="12">
    <source>
        <dbReference type="Proteomes" id="UP000799423"/>
    </source>
</evidence>
<dbReference type="Pfam" id="PF05236">
    <property type="entry name" value="TAF4"/>
    <property type="match status" value="1"/>
</dbReference>
<organism evidence="11 12">
    <name type="scientific">Plenodomus tracheiphilus IPT5</name>
    <dbReference type="NCBI Taxonomy" id="1408161"/>
    <lineage>
        <taxon>Eukaryota</taxon>
        <taxon>Fungi</taxon>
        <taxon>Dikarya</taxon>
        <taxon>Ascomycota</taxon>
        <taxon>Pezizomycotina</taxon>
        <taxon>Dothideomycetes</taxon>
        <taxon>Pleosporomycetidae</taxon>
        <taxon>Pleosporales</taxon>
        <taxon>Pleosporineae</taxon>
        <taxon>Leptosphaeriaceae</taxon>
        <taxon>Plenodomus</taxon>
    </lineage>
</organism>
<evidence type="ECO:0000259" key="10">
    <source>
        <dbReference type="Pfam" id="PF05236"/>
    </source>
</evidence>
<dbReference type="InterPro" id="IPR007900">
    <property type="entry name" value="TAF4_C"/>
</dbReference>
<dbReference type="EMBL" id="MU006313">
    <property type="protein sequence ID" value="KAF2849234.1"/>
    <property type="molecule type" value="Genomic_DNA"/>
</dbReference>
<feature type="compositionally biased region" description="Basic and acidic residues" evidence="9">
    <location>
        <begin position="631"/>
        <end position="644"/>
    </location>
</feature>
<feature type="compositionally biased region" description="Gly residues" evidence="9">
    <location>
        <begin position="539"/>
        <end position="548"/>
    </location>
</feature>
<sequence>MSYPNYSQQQQQYPQDGQQQYQQQHQQPLPPQVQVQTQNLNLGHGQPQRPFSPPAYQQSPTNMSPTMGSGIPPAKRQRLSPNPPSPAPYQSPFGAPTYPPSPYATSPQTSAYPSLPNSPAAMQPPPFHQPQPYQHPNAQPPAPQGSMPPPKVPYSKTGDSSELEKANARDLDVNNISDVLTGSGIDLRAEEDNLLLSYRSFNSQGTGTSGTPHGSFNWSQQGNHGAFQGTGTLSQPMSQEQHEAEFLRKHEQAARILNESAQQPLTDPFLQANVLRHRIAKRAYEHGITVHVDGLFDKIPDKTPRDVTRTTQAGANGEQIVGLEAASLLNQNAPLVEILSLLSLAAEERVRTLVEDSFALSQGRQNTSHGVIPPNLLDIALVDKNAEPKMVAPTNILRTPWEAPDSATSPTATGNKQIPNATRLPTPPSEVPPTPLPTFQNTTNHVAAALIARVKADEQYERERLRKRQKRAQGSSAGGGTPADTPIAPLPLPEPLTKKAQAAAKKQNQSDAVVFGKANETAQMAIGGRKKKYAWMSGGGGGSSGGASGAATPKPAATAATTAVPGSSGAVTPAAPATDKALLARKRTFGAAIEETDIGARIQVRDLVHVLELDGREKKSLCVILARMKSTDKDEKRAEVERRVTSGPGTPGVVAR</sequence>
<feature type="compositionally biased region" description="Pro residues" evidence="9">
    <location>
        <begin position="138"/>
        <end position="152"/>
    </location>
</feature>
<dbReference type="Proteomes" id="UP000799423">
    <property type="component" value="Unassembled WGS sequence"/>
</dbReference>
<feature type="region of interest" description="Disordered" evidence="9">
    <location>
        <begin position="631"/>
        <end position="656"/>
    </location>
</feature>
<feature type="compositionally biased region" description="Polar residues" evidence="9">
    <location>
        <begin position="55"/>
        <end position="67"/>
    </location>
</feature>
<evidence type="ECO:0000256" key="4">
    <source>
        <dbReference type="ARBA" id="ARBA00023015"/>
    </source>
</evidence>
<dbReference type="OrthoDB" id="21060at2759"/>
<evidence type="ECO:0000256" key="2">
    <source>
        <dbReference type="ARBA" id="ARBA00006178"/>
    </source>
</evidence>
<feature type="region of interest" description="Disordered" evidence="9">
    <location>
        <begin position="461"/>
        <end position="488"/>
    </location>
</feature>
<keyword evidence="12" id="KW-1185">Reference proteome</keyword>
<name>A0A6A7B254_9PLEO</name>
<evidence type="ECO:0000256" key="7">
    <source>
        <dbReference type="ARBA" id="ARBA00025346"/>
    </source>
</evidence>
<dbReference type="GO" id="GO:0016251">
    <property type="term" value="F:RNA polymerase II general transcription initiation factor activity"/>
    <property type="evidence" value="ECO:0007669"/>
    <property type="project" value="TreeGrafter"/>
</dbReference>
<dbReference type="GO" id="GO:0003677">
    <property type="term" value="F:DNA binding"/>
    <property type="evidence" value="ECO:0007669"/>
    <property type="project" value="TreeGrafter"/>
</dbReference>
<comment type="similarity">
    <text evidence="2">Belongs to the TAF4 family.</text>
</comment>
<comment type="subcellular location">
    <subcellularLocation>
        <location evidence="1">Nucleus</location>
    </subcellularLocation>
</comment>
<feature type="domain" description="Transcription initiation factor TFIID component TAF4 C-terminal" evidence="10">
    <location>
        <begin position="498"/>
        <end position="621"/>
    </location>
</feature>
<feature type="compositionally biased region" description="Low complexity" evidence="9">
    <location>
        <begin position="8"/>
        <end position="38"/>
    </location>
</feature>
<dbReference type="InterPro" id="IPR045144">
    <property type="entry name" value="TAF4"/>
</dbReference>
<evidence type="ECO:0000256" key="5">
    <source>
        <dbReference type="ARBA" id="ARBA00023163"/>
    </source>
</evidence>